<evidence type="ECO:0000313" key="2">
    <source>
        <dbReference type="EMBL" id="BAE90909.1"/>
    </source>
</evidence>
<reference evidence="2" key="1">
    <citation type="journal article" date="2007" name="PLoS Biol.">
        <title>Rate of evolution in brain-expressed genes in humans and other primates.</title>
        <authorList>
            <person name="Wang H.-Y."/>
            <person name="Chien H.-C."/>
            <person name="Osada N."/>
            <person name="Hashimoto K."/>
            <person name="Sugano S."/>
            <person name="Gojobori T."/>
            <person name="Chou C.-K."/>
            <person name="Tsai S.-F."/>
            <person name="Wu C.-I."/>
            <person name="Shen C.-K.J."/>
        </authorList>
    </citation>
    <scope>NUCLEOTIDE SEQUENCE</scope>
</reference>
<feature type="signal peptide" evidence="1">
    <location>
        <begin position="1"/>
        <end position="19"/>
    </location>
</feature>
<feature type="chain" id="PRO_5003710007" evidence="1">
    <location>
        <begin position="20"/>
        <end position="65"/>
    </location>
</feature>
<name>I7GN21_MACFA</name>
<protein>
    <submittedName>
        <fullName evidence="2">Macaca fascicularis brain cDNA, clone: QmoA-10653</fullName>
    </submittedName>
</protein>
<organism evidence="2">
    <name type="scientific">Macaca fascicularis</name>
    <name type="common">Crab-eating macaque</name>
    <name type="synonym">Cynomolgus monkey</name>
    <dbReference type="NCBI Taxonomy" id="9541"/>
    <lineage>
        <taxon>Eukaryota</taxon>
        <taxon>Metazoa</taxon>
        <taxon>Chordata</taxon>
        <taxon>Craniata</taxon>
        <taxon>Vertebrata</taxon>
        <taxon>Euteleostomi</taxon>
        <taxon>Mammalia</taxon>
        <taxon>Eutheria</taxon>
        <taxon>Euarchontoglires</taxon>
        <taxon>Primates</taxon>
        <taxon>Haplorrhini</taxon>
        <taxon>Catarrhini</taxon>
        <taxon>Cercopithecidae</taxon>
        <taxon>Cercopithecinae</taxon>
        <taxon>Macaca</taxon>
    </lineage>
</organism>
<dbReference type="EMBL" id="AB173847">
    <property type="protein sequence ID" value="BAE90909.1"/>
    <property type="molecule type" value="mRNA"/>
</dbReference>
<dbReference type="AlphaFoldDB" id="I7GN21"/>
<accession>I7GN21</accession>
<keyword evidence="1" id="KW-0732">Signal</keyword>
<evidence type="ECO:0000256" key="1">
    <source>
        <dbReference type="SAM" id="SignalP"/>
    </source>
</evidence>
<sequence>MNSCLFWLLFPSRSGLTLAMAGFTNYLHPAWAAICSARRSREWGMGPFSSFRALIQSPQRRPSPP</sequence>
<proteinExistence type="evidence at transcript level"/>